<gene>
    <name evidence="3" type="ORF">SAMN04488107_2141</name>
</gene>
<name>A0A239DFU2_9ACTN</name>
<dbReference type="Proteomes" id="UP000198386">
    <property type="component" value="Unassembled WGS sequence"/>
</dbReference>
<accession>A0A239DFU2</accession>
<organism evidence="3 4">
    <name type="scientific">Geodermatophilus saharensis</name>
    <dbReference type="NCBI Taxonomy" id="1137994"/>
    <lineage>
        <taxon>Bacteria</taxon>
        <taxon>Bacillati</taxon>
        <taxon>Actinomycetota</taxon>
        <taxon>Actinomycetes</taxon>
        <taxon>Geodermatophilales</taxon>
        <taxon>Geodermatophilaceae</taxon>
        <taxon>Geodermatophilus</taxon>
    </lineage>
</organism>
<feature type="chain" id="PRO_5012602168" description="DUF5642 domain-containing protein" evidence="2">
    <location>
        <begin position="30"/>
        <end position="308"/>
    </location>
</feature>
<evidence type="ECO:0008006" key="5">
    <source>
        <dbReference type="Google" id="ProtNLM"/>
    </source>
</evidence>
<sequence length="308" mass="30032">MAATTRRRVRTTGAALAAAALLTAGCAGSDELAPAAATDESSAPTPSPTPRSSAPGTSTPGTSAPGTSAPGTSAPGASGTPSATPAPPPEEGASGELGDRLLPASAFGEDATVVGVTLDQLGAGSGWGGWGGWGGWPGPWYDGDHDGDGDDDWAGEVTVEPAGCQAALEALPALGDQLDDLAVASQAARTPQTQTVQVLAESPQLEGLQLPVDALLAQCSSVTTTGPWGGSTTLQLTRLDVPQLGDRSAGVQLTVAAAGEESHSVLVGFVVDGARGLLLAQSAAPDAAEPDPAAFTALLGEAAEAAAG</sequence>
<feature type="signal peptide" evidence="2">
    <location>
        <begin position="1"/>
        <end position="29"/>
    </location>
</feature>
<keyword evidence="2" id="KW-0732">Signal</keyword>
<evidence type="ECO:0000313" key="3">
    <source>
        <dbReference type="EMBL" id="SNS30892.1"/>
    </source>
</evidence>
<dbReference type="InterPro" id="IPR006311">
    <property type="entry name" value="TAT_signal"/>
</dbReference>
<dbReference type="AlphaFoldDB" id="A0A239DFU2"/>
<protein>
    <recommendedName>
        <fullName evidence="5">DUF5642 domain-containing protein</fullName>
    </recommendedName>
</protein>
<proteinExistence type="predicted"/>
<evidence type="ECO:0000313" key="4">
    <source>
        <dbReference type="Proteomes" id="UP000198386"/>
    </source>
</evidence>
<dbReference type="PROSITE" id="PS51257">
    <property type="entry name" value="PROKAR_LIPOPROTEIN"/>
    <property type="match status" value="1"/>
</dbReference>
<evidence type="ECO:0000256" key="1">
    <source>
        <dbReference type="SAM" id="MobiDB-lite"/>
    </source>
</evidence>
<evidence type="ECO:0000256" key="2">
    <source>
        <dbReference type="SAM" id="SignalP"/>
    </source>
</evidence>
<dbReference type="EMBL" id="FZOH01000003">
    <property type="protein sequence ID" value="SNS30892.1"/>
    <property type="molecule type" value="Genomic_DNA"/>
</dbReference>
<dbReference type="PROSITE" id="PS51318">
    <property type="entry name" value="TAT"/>
    <property type="match status" value="1"/>
</dbReference>
<dbReference type="RefSeq" id="WP_089403832.1">
    <property type="nucleotide sequence ID" value="NZ_FZOH01000003.1"/>
</dbReference>
<feature type="compositionally biased region" description="Low complexity" evidence="1">
    <location>
        <begin position="32"/>
        <end position="83"/>
    </location>
</feature>
<keyword evidence="4" id="KW-1185">Reference proteome</keyword>
<feature type="region of interest" description="Disordered" evidence="1">
    <location>
        <begin position="32"/>
        <end position="98"/>
    </location>
</feature>
<reference evidence="4" key="1">
    <citation type="submission" date="2017-06" db="EMBL/GenBank/DDBJ databases">
        <authorList>
            <person name="Varghese N."/>
            <person name="Submissions S."/>
        </authorList>
    </citation>
    <scope>NUCLEOTIDE SEQUENCE [LARGE SCALE GENOMIC DNA]</scope>
    <source>
        <strain evidence="4">DSM 45423</strain>
    </source>
</reference>